<dbReference type="Proteomes" id="UP001268683">
    <property type="component" value="Chromosome"/>
</dbReference>
<reference evidence="1" key="1">
    <citation type="submission" date="2023-04" db="EMBL/GenBank/DDBJ databases">
        <title>Complete genome sequence of Temperatibacter marinus.</title>
        <authorList>
            <person name="Rong J.-C."/>
            <person name="Yi M.-L."/>
            <person name="Zhao Q."/>
        </authorList>
    </citation>
    <scope>NUCLEOTIDE SEQUENCE</scope>
    <source>
        <strain evidence="1">NBRC 110045</strain>
    </source>
</reference>
<evidence type="ECO:0000313" key="1">
    <source>
        <dbReference type="EMBL" id="WND01899.1"/>
    </source>
</evidence>
<dbReference type="KEGG" id="tmk:QGN29_10080"/>
<dbReference type="AlphaFoldDB" id="A0AA52H8J4"/>
<name>A0AA52H8J4_9PROT</name>
<dbReference type="EMBL" id="CP123872">
    <property type="protein sequence ID" value="WND01899.1"/>
    <property type="molecule type" value="Genomic_DNA"/>
</dbReference>
<protein>
    <submittedName>
        <fullName evidence="1">Uncharacterized protein</fullName>
    </submittedName>
</protein>
<evidence type="ECO:0000313" key="2">
    <source>
        <dbReference type="Proteomes" id="UP001268683"/>
    </source>
</evidence>
<proteinExistence type="predicted"/>
<gene>
    <name evidence="1" type="ORF">QGN29_10080</name>
</gene>
<dbReference type="RefSeq" id="WP_310797729.1">
    <property type="nucleotide sequence ID" value="NZ_CP123872.1"/>
</dbReference>
<sequence>MLHLLLASTMLLTGAQESKVSTPNSLQEICSLPTLDCEISHQGVVVGMKGNTTGYETAIEEASKRFEAYFGRPAPKAAIILGNSVSDTQRRRIRQDHPVVLPWLTPKDKKALIERSIRQQLKQRMPNLTDAKLDAMVQQSLKASQKAKGVKEGADELHQGVVAHELGHLYFIETYWPNNLMDIGSPSAGHMAKEYGGPAADWLDEIAAVLLETPFLKAQRRQGLSEIVREARLDDLWSLEEFFFMTHPAFEQAKKVIKARQNTAEGRSKGGVVILSKEDVQSKGGRSPLNFYLQAQGFADYLIEKTGDKKVFASIAESLSKGGSFISWLETKGQVLGIPLTVAKLDIDFKQWITQTYKRKDR</sequence>
<keyword evidence="2" id="KW-1185">Reference proteome</keyword>
<accession>A0AA52H8J4</accession>
<organism evidence="1 2">
    <name type="scientific">Temperatibacter marinus</name>
    <dbReference type="NCBI Taxonomy" id="1456591"/>
    <lineage>
        <taxon>Bacteria</taxon>
        <taxon>Pseudomonadati</taxon>
        <taxon>Pseudomonadota</taxon>
        <taxon>Alphaproteobacteria</taxon>
        <taxon>Kordiimonadales</taxon>
        <taxon>Temperatibacteraceae</taxon>
        <taxon>Temperatibacter</taxon>
    </lineage>
</organism>